<dbReference type="EMBL" id="VDMN01000004">
    <property type="protein sequence ID" value="TNM62249.1"/>
    <property type="molecule type" value="Genomic_DNA"/>
</dbReference>
<dbReference type="SUPFAM" id="SSF81342">
    <property type="entry name" value="Transmembrane di-heme cytochromes"/>
    <property type="match status" value="1"/>
</dbReference>
<name>A0A5C4XGB9_9HYPH</name>
<feature type="transmembrane region" description="Helical" evidence="13">
    <location>
        <begin position="56"/>
        <end position="75"/>
    </location>
</feature>
<keyword evidence="8" id="KW-0249">Electron transport</keyword>
<evidence type="ECO:0000256" key="7">
    <source>
        <dbReference type="ARBA" id="ARBA00022723"/>
    </source>
</evidence>
<keyword evidence="3" id="KW-0813">Transport</keyword>
<dbReference type="GO" id="GO:0046872">
    <property type="term" value="F:metal ion binding"/>
    <property type="evidence" value="ECO:0007669"/>
    <property type="project" value="UniProtKB-KW"/>
</dbReference>
<evidence type="ECO:0000256" key="11">
    <source>
        <dbReference type="ARBA" id="ARBA00023136"/>
    </source>
</evidence>
<keyword evidence="7" id="KW-0479">Metal-binding</keyword>
<keyword evidence="4" id="KW-1003">Cell membrane</keyword>
<evidence type="ECO:0000256" key="1">
    <source>
        <dbReference type="ARBA" id="ARBA00001970"/>
    </source>
</evidence>
<keyword evidence="9 13" id="KW-1133">Transmembrane helix</keyword>
<sequence>MAHGWQDTGLRYGLVTRIFHWSMAVILLWQFSGIVINRLIGRSALTDMLNSTHGEIGAVILLLAALRALWGFYNLGNRPKHESGPLGTAARLGHIGLYVLMLFIPAVAFLRAFGSEWGLALFGVEIVPRGAEDIGWMVTPANLLHGIFAWTLLAMIAGHIGMALVHRFVWKDEVISRMAGKTGKLQAAE</sequence>
<evidence type="ECO:0000256" key="6">
    <source>
        <dbReference type="ARBA" id="ARBA00022692"/>
    </source>
</evidence>
<dbReference type="GO" id="GO:0020037">
    <property type="term" value="F:heme binding"/>
    <property type="evidence" value="ECO:0007669"/>
    <property type="project" value="TreeGrafter"/>
</dbReference>
<feature type="transmembrane region" description="Helical" evidence="13">
    <location>
        <begin position="147"/>
        <end position="169"/>
    </location>
</feature>
<evidence type="ECO:0000256" key="10">
    <source>
        <dbReference type="ARBA" id="ARBA00023004"/>
    </source>
</evidence>
<evidence type="ECO:0000256" key="4">
    <source>
        <dbReference type="ARBA" id="ARBA00022475"/>
    </source>
</evidence>
<keyword evidence="5" id="KW-0349">Heme</keyword>
<keyword evidence="6 13" id="KW-0812">Transmembrane</keyword>
<evidence type="ECO:0000256" key="8">
    <source>
        <dbReference type="ARBA" id="ARBA00022982"/>
    </source>
</evidence>
<organism evidence="15 16">
    <name type="scientific">Aliirhizobium smilacinae</name>
    <dbReference type="NCBI Taxonomy" id="1395944"/>
    <lineage>
        <taxon>Bacteria</taxon>
        <taxon>Pseudomonadati</taxon>
        <taxon>Pseudomonadota</taxon>
        <taxon>Alphaproteobacteria</taxon>
        <taxon>Hyphomicrobiales</taxon>
        <taxon>Rhizobiaceae</taxon>
        <taxon>Aliirhizobium</taxon>
    </lineage>
</organism>
<dbReference type="OrthoDB" id="7280471at2"/>
<feature type="transmembrane region" description="Helical" evidence="13">
    <location>
        <begin position="18"/>
        <end position="36"/>
    </location>
</feature>
<evidence type="ECO:0000256" key="12">
    <source>
        <dbReference type="ARBA" id="ARBA00037975"/>
    </source>
</evidence>
<dbReference type="InterPro" id="IPR016174">
    <property type="entry name" value="Di-haem_cyt_TM"/>
</dbReference>
<evidence type="ECO:0000313" key="16">
    <source>
        <dbReference type="Proteomes" id="UP000311605"/>
    </source>
</evidence>
<dbReference type="InterPro" id="IPR011577">
    <property type="entry name" value="Cyt_b561_bac/Ni-Hgenase"/>
</dbReference>
<gene>
    <name evidence="15" type="ORF">FHP24_19390</name>
</gene>
<evidence type="ECO:0000256" key="2">
    <source>
        <dbReference type="ARBA" id="ARBA00004651"/>
    </source>
</evidence>
<dbReference type="AlphaFoldDB" id="A0A5C4XGB9"/>
<protein>
    <submittedName>
        <fullName evidence="15">Cytochrome b</fullName>
    </submittedName>
</protein>
<accession>A0A5C4XGB9</accession>
<dbReference type="PANTHER" id="PTHR30529:SF1">
    <property type="entry name" value="CYTOCHROME B561 HOMOLOG 2"/>
    <property type="match status" value="1"/>
</dbReference>
<comment type="similarity">
    <text evidence="12">Belongs to the cytochrome b561 family.</text>
</comment>
<reference evidence="15 16" key="1">
    <citation type="submission" date="2019-06" db="EMBL/GenBank/DDBJ databases">
        <title>The draft genome of Rhizobium smilacinae PTYR-5.</title>
        <authorList>
            <person name="Liu L."/>
            <person name="Li L."/>
            <person name="Zhang X."/>
        </authorList>
    </citation>
    <scope>NUCLEOTIDE SEQUENCE [LARGE SCALE GENOMIC DNA]</scope>
    <source>
        <strain evidence="15 16">PTYR-5</strain>
    </source>
</reference>
<comment type="subcellular location">
    <subcellularLocation>
        <location evidence="2">Cell membrane</location>
        <topology evidence="2">Multi-pass membrane protein</topology>
    </subcellularLocation>
</comment>
<keyword evidence="10" id="KW-0408">Iron</keyword>
<dbReference type="GO" id="GO:0009055">
    <property type="term" value="F:electron transfer activity"/>
    <property type="evidence" value="ECO:0007669"/>
    <property type="project" value="InterPro"/>
</dbReference>
<keyword evidence="16" id="KW-1185">Reference proteome</keyword>
<evidence type="ECO:0000256" key="5">
    <source>
        <dbReference type="ARBA" id="ARBA00022617"/>
    </source>
</evidence>
<feature type="transmembrane region" description="Helical" evidence="13">
    <location>
        <begin position="95"/>
        <end position="114"/>
    </location>
</feature>
<dbReference type="Proteomes" id="UP000311605">
    <property type="component" value="Unassembled WGS sequence"/>
</dbReference>
<comment type="caution">
    <text evidence="15">The sequence shown here is derived from an EMBL/GenBank/DDBJ whole genome shotgun (WGS) entry which is preliminary data.</text>
</comment>
<dbReference type="Pfam" id="PF01292">
    <property type="entry name" value="Ni_hydr_CYTB"/>
    <property type="match status" value="1"/>
</dbReference>
<dbReference type="InterPro" id="IPR052168">
    <property type="entry name" value="Cytochrome_b561_oxidase"/>
</dbReference>
<comment type="cofactor">
    <cofactor evidence="1">
        <name>heme b</name>
        <dbReference type="ChEBI" id="CHEBI:60344"/>
    </cofactor>
</comment>
<evidence type="ECO:0000313" key="15">
    <source>
        <dbReference type="EMBL" id="TNM62249.1"/>
    </source>
</evidence>
<evidence type="ECO:0000256" key="9">
    <source>
        <dbReference type="ARBA" id="ARBA00022989"/>
    </source>
</evidence>
<evidence type="ECO:0000259" key="14">
    <source>
        <dbReference type="Pfam" id="PF01292"/>
    </source>
</evidence>
<dbReference type="GO" id="GO:0022904">
    <property type="term" value="P:respiratory electron transport chain"/>
    <property type="evidence" value="ECO:0007669"/>
    <property type="project" value="InterPro"/>
</dbReference>
<dbReference type="RefSeq" id="WP_139677874.1">
    <property type="nucleotide sequence ID" value="NZ_VDMN01000004.1"/>
</dbReference>
<evidence type="ECO:0000256" key="3">
    <source>
        <dbReference type="ARBA" id="ARBA00022448"/>
    </source>
</evidence>
<dbReference type="PANTHER" id="PTHR30529">
    <property type="entry name" value="CYTOCHROME B561"/>
    <property type="match status" value="1"/>
</dbReference>
<dbReference type="GO" id="GO:0005886">
    <property type="term" value="C:plasma membrane"/>
    <property type="evidence" value="ECO:0007669"/>
    <property type="project" value="UniProtKB-SubCell"/>
</dbReference>
<evidence type="ECO:0000256" key="13">
    <source>
        <dbReference type="SAM" id="Phobius"/>
    </source>
</evidence>
<feature type="domain" description="Cytochrome b561 bacterial/Ni-hydrogenase" evidence="14">
    <location>
        <begin position="11"/>
        <end position="180"/>
    </location>
</feature>
<keyword evidence="11 13" id="KW-0472">Membrane</keyword>
<proteinExistence type="inferred from homology"/>